<protein>
    <submittedName>
        <fullName evidence="1">Uncharacterized protein</fullName>
    </submittedName>
</protein>
<gene>
    <name evidence="1" type="ORF">EF806_01800</name>
</gene>
<proteinExistence type="predicted"/>
<dbReference type="Proteomes" id="UP000317158">
    <property type="component" value="Unassembled WGS sequence"/>
</dbReference>
<comment type="caution">
    <text evidence="1">The sequence shown here is derived from an EMBL/GenBank/DDBJ whole genome shotgun (WGS) entry which is preliminary data.</text>
</comment>
<dbReference type="AlphaFoldDB" id="A0A520KSB2"/>
<dbReference type="EMBL" id="RXIF01000004">
    <property type="protein sequence ID" value="RZN64809.1"/>
    <property type="molecule type" value="Genomic_DNA"/>
</dbReference>
<reference evidence="1 2" key="1">
    <citation type="journal article" date="2019" name="Nat. Microbiol.">
        <title>Wide diversity of methane and short-chain alkane metabolisms in uncultured archaea.</title>
        <authorList>
            <person name="Borrel G."/>
            <person name="Adam P.S."/>
            <person name="McKay L.J."/>
            <person name="Chen L.X."/>
            <person name="Sierra-Garcia I.N."/>
            <person name="Sieber C.M."/>
            <person name="Letourneur Q."/>
            <person name="Ghozlane A."/>
            <person name="Andersen G.L."/>
            <person name="Li W.J."/>
            <person name="Hallam S.J."/>
            <person name="Muyzer G."/>
            <person name="de Oliveira V.M."/>
            <person name="Inskeep W.P."/>
            <person name="Banfield J.F."/>
            <person name="Gribaldo S."/>
        </authorList>
    </citation>
    <scope>NUCLEOTIDE SEQUENCE [LARGE SCALE GENOMIC DNA]</scope>
    <source>
        <strain evidence="1">NM1a</strain>
    </source>
</reference>
<organism evidence="1 2">
    <name type="scientific">Methanoliparum thermophilum</name>
    <dbReference type="NCBI Taxonomy" id="2491083"/>
    <lineage>
        <taxon>Archaea</taxon>
        <taxon>Methanobacteriati</taxon>
        <taxon>Methanobacteriota</taxon>
        <taxon>Candidatus Methanoliparia</taxon>
        <taxon>Candidatus Methanoliparales</taxon>
        <taxon>Candidatus Methanoliparaceae</taxon>
        <taxon>Candidatus Methanoliparum</taxon>
    </lineage>
</organism>
<evidence type="ECO:0000313" key="1">
    <source>
        <dbReference type="EMBL" id="RZN64809.1"/>
    </source>
</evidence>
<accession>A0A520KSB2</accession>
<sequence length="280" mass="33492">MAKLKIKNETALIKIFKTISWLDYKRWNVVDNYNYVNFSKSDLTNCEKILTHWICYITDRQMPFEIVWDKGGYVFSELIYEYQRNGLPPNQILDNHYEEYDDKGKKRFRFKSNNGITFASRYVTDDYQNILQTLEVLNHRKYKRNIIVYIVDIMRRFQSKDDLLIRVACGLHLLTYQLDGKKANPEEIIKIINDSKEFEKKLKKFKGTSTKGKKRLWCCIRDYKKGVYHQIFCNAIKEVDSKNATDLIKKWDDLPMDQIELPGDVWNNSPLFRNNIFQMS</sequence>
<evidence type="ECO:0000313" key="2">
    <source>
        <dbReference type="Proteomes" id="UP000317158"/>
    </source>
</evidence>
<name>A0A520KSB2_METT2</name>